<evidence type="ECO:0000313" key="2">
    <source>
        <dbReference type="EMBL" id="KAL3279796.1"/>
    </source>
</evidence>
<proteinExistence type="predicted"/>
<evidence type="ECO:0000256" key="1">
    <source>
        <dbReference type="SAM" id="MobiDB-lite"/>
    </source>
</evidence>
<accession>A0ABD2NM28</accession>
<feature type="region of interest" description="Disordered" evidence="1">
    <location>
        <begin position="89"/>
        <end position="110"/>
    </location>
</feature>
<reference evidence="2 3" key="1">
    <citation type="journal article" date="2021" name="BMC Biol.">
        <title>Horizontally acquired antibacterial genes associated with adaptive radiation of ladybird beetles.</title>
        <authorList>
            <person name="Li H.S."/>
            <person name="Tang X.F."/>
            <person name="Huang Y.H."/>
            <person name="Xu Z.Y."/>
            <person name="Chen M.L."/>
            <person name="Du X.Y."/>
            <person name="Qiu B.Y."/>
            <person name="Chen P.T."/>
            <person name="Zhang W."/>
            <person name="Slipinski A."/>
            <person name="Escalona H.E."/>
            <person name="Waterhouse R.M."/>
            <person name="Zwick A."/>
            <person name="Pang H."/>
        </authorList>
    </citation>
    <scope>NUCLEOTIDE SEQUENCE [LARGE SCALE GENOMIC DNA]</scope>
    <source>
        <strain evidence="2">SYSU2018</strain>
    </source>
</reference>
<gene>
    <name evidence="2" type="ORF">HHI36_017304</name>
</gene>
<sequence>MFERELISSSSGVNLNEKIDVFCETCSYGKQQTLPFKSTNHTEMKQGERIYSDINKKVSTIFRNDITDLPPENEEVGDIENNDENVERLNEAGGGEDVPESYTEATESKENVNWKKAIEEEIEALDMNATWKLVQLPQNEKTIDSKWVF</sequence>
<evidence type="ECO:0000313" key="3">
    <source>
        <dbReference type="Proteomes" id="UP001516400"/>
    </source>
</evidence>
<comment type="caution">
    <text evidence="2">The sequence shown here is derived from an EMBL/GenBank/DDBJ whole genome shotgun (WGS) entry which is preliminary data.</text>
</comment>
<dbReference type="AlphaFoldDB" id="A0ABD2NM28"/>
<dbReference type="Proteomes" id="UP001516400">
    <property type="component" value="Unassembled WGS sequence"/>
</dbReference>
<keyword evidence="3" id="KW-1185">Reference proteome</keyword>
<name>A0ABD2NM28_9CUCU</name>
<protein>
    <submittedName>
        <fullName evidence="2">Uncharacterized protein</fullName>
    </submittedName>
</protein>
<organism evidence="2 3">
    <name type="scientific">Cryptolaemus montrouzieri</name>
    <dbReference type="NCBI Taxonomy" id="559131"/>
    <lineage>
        <taxon>Eukaryota</taxon>
        <taxon>Metazoa</taxon>
        <taxon>Ecdysozoa</taxon>
        <taxon>Arthropoda</taxon>
        <taxon>Hexapoda</taxon>
        <taxon>Insecta</taxon>
        <taxon>Pterygota</taxon>
        <taxon>Neoptera</taxon>
        <taxon>Endopterygota</taxon>
        <taxon>Coleoptera</taxon>
        <taxon>Polyphaga</taxon>
        <taxon>Cucujiformia</taxon>
        <taxon>Coccinelloidea</taxon>
        <taxon>Coccinellidae</taxon>
        <taxon>Scymninae</taxon>
        <taxon>Scymnini</taxon>
        <taxon>Cryptolaemus</taxon>
    </lineage>
</organism>
<dbReference type="EMBL" id="JABFTP020000124">
    <property type="protein sequence ID" value="KAL3279796.1"/>
    <property type="molecule type" value="Genomic_DNA"/>
</dbReference>